<dbReference type="PANTHER" id="PTHR36251">
    <property type="entry name" value="FELS-1 PROPHAGE HOST SPECIFICITY PROTEIN-RELATED"/>
    <property type="match status" value="1"/>
</dbReference>
<sequence>MYSGEADAGLAAAKQDSAAAATAVQSLSTRVEQQGDAIVAQGAAVTALDTRLTAAEGAATGQASALQQLDSKVTQQGDALTAQASSLSQLSAEVDDASAAVETTQQAVAGLQDGLQAMYSVKLQVTSNGKIYGAGMGIGIENTPSGMQSQVLFAADRFAVINTANGAISTPFVVQAGQVYINSAIIGDSTVTMQKIADVLQSTDYIAGQRGWRLTKAGSFELNSTVAGQGRLVMTNQRIEIYDVNGVLRVRLGIW</sequence>
<dbReference type="PANTHER" id="PTHR36251:SF2">
    <property type="entry name" value="GIFSY-2 PROPHAGE HOST SPECIFICITY PROTEIN J, PHAGE LAMBDA"/>
    <property type="match status" value="1"/>
</dbReference>
<name>A0AAW6P4M9_9PSED</name>
<dbReference type="Pfam" id="PF09327">
    <property type="entry name" value="Phage_Tail_Tip"/>
    <property type="match status" value="1"/>
</dbReference>
<dbReference type="Proteomes" id="UP001220662">
    <property type="component" value="Unassembled WGS sequence"/>
</dbReference>
<gene>
    <name evidence="2" type="ORF">P3W55_13170</name>
</gene>
<feature type="domain" description="Tip attachment protein J central straight fiber" evidence="1">
    <location>
        <begin position="100"/>
        <end position="235"/>
    </location>
</feature>
<organism evidence="2 3">
    <name type="scientific">Pseudomonas citronellolis</name>
    <dbReference type="NCBI Taxonomy" id="53408"/>
    <lineage>
        <taxon>Bacteria</taxon>
        <taxon>Pseudomonadati</taxon>
        <taxon>Pseudomonadota</taxon>
        <taxon>Gammaproteobacteria</taxon>
        <taxon>Pseudomonadales</taxon>
        <taxon>Pseudomonadaceae</taxon>
        <taxon>Pseudomonas</taxon>
    </lineage>
</organism>
<evidence type="ECO:0000259" key="1">
    <source>
        <dbReference type="Pfam" id="PF09327"/>
    </source>
</evidence>
<evidence type="ECO:0000313" key="2">
    <source>
        <dbReference type="EMBL" id="MDF3842661.1"/>
    </source>
</evidence>
<comment type="caution">
    <text evidence="2">The sequence shown here is derived from an EMBL/GenBank/DDBJ whole genome shotgun (WGS) entry which is preliminary data.</text>
</comment>
<dbReference type="AlphaFoldDB" id="A0AAW6P4M9"/>
<protein>
    <submittedName>
        <fullName evidence="2">DUF1983 domain-containing protein</fullName>
    </submittedName>
</protein>
<dbReference type="InterPro" id="IPR053171">
    <property type="entry name" value="Viral_Tip_Attach_Protein"/>
</dbReference>
<dbReference type="Gene3D" id="1.20.5.340">
    <property type="match status" value="1"/>
</dbReference>
<dbReference type="EMBL" id="JARJLR010000233">
    <property type="protein sequence ID" value="MDF3842661.1"/>
    <property type="molecule type" value="Genomic_DNA"/>
</dbReference>
<evidence type="ECO:0000313" key="3">
    <source>
        <dbReference type="Proteomes" id="UP001220662"/>
    </source>
</evidence>
<reference evidence="2" key="1">
    <citation type="submission" date="2023-03" db="EMBL/GenBank/DDBJ databases">
        <title>Draft assemblies of triclosan tolerant bacteria isolated from returned activated sludge.</title>
        <authorList>
            <person name="Van Hamelsveld S."/>
        </authorList>
    </citation>
    <scope>NUCLEOTIDE SEQUENCE</scope>
    <source>
        <strain evidence="2">GW210015_S63</strain>
    </source>
</reference>
<proteinExistence type="predicted"/>
<dbReference type="InterPro" id="IPR015406">
    <property type="entry name" value="GpJ_CSF"/>
</dbReference>
<accession>A0AAW6P4M9</accession>